<sequence>MFYQPGVTEHGLPHDPFKACVVPRPIGWISTKNKQGQCNLAPYSQFNNLTFDPPYVMFSSNQTAQGIRKDTVINAEETGTFVWNLATWDLREAVNITAEQTPYGTDEFELCKITKEQATLVDVPMIKESPVKFECEYHTTVRLPGNPPMGTVDIVIGRVIGVHIADSVLTDGLLDIKKTQPIARCGYYQYTVVKDTFEMIIPNMSADVLYGLEGNAARNRSKNEANKAAAISESFNTGFWGSGELSVSWEESEKGGKRHWR</sequence>
<dbReference type="EMBL" id="KZ825188">
    <property type="protein sequence ID" value="PYI15325.1"/>
    <property type="molecule type" value="Genomic_DNA"/>
</dbReference>
<dbReference type="InterPro" id="IPR012349">
    <property type="entry name" value="Split_barrel_FMN-bd"/>
</dbReference>
<dbReference type="SUPFAM" id="SSF50475">
    <property type="entry name" value="FMN-binding split barrel"/>
    <property type="match status" value="1"/>
</dbReference>
<dbReference type="SMART" id="SM00903">
    <property type="entry name" value="Flavin_Reduct"/>
    <property type="match status" value="1"/>
</dbReference>
<dbReference type="STRING" id="1450538.A0A2V5GVH2"/>
<dbReference type="PANTHER" id="PTHR43812">
    <property type="entry name" value="BLR2425 PROTEIN"/>
    <property type="match status" value="1"/>
</dbReference>
<keyword evidence="3" id="KW-1185">Reference proteome</keyword>
<proteinExistence type="predicted"/>
<accession>A0A2V5GVH2</accession>
<dbReference type="GO" id="GO:0010181">
    <property type="term" value="F:FMN binding"/>
    <property type="evidence" value="ECO:0007669"/>
    <property type="project" value="InterPro"/>
</dbReference>
<evidence type="ECO:0000313" key="2">
    <source>
        <dbReference type="EMBL" id="PYI15325.1"/>
    </source>
</evidence>
<dbReference type="PANTHER" id="PTHR43812:SF2">
    <property type="entry name" value="FLAVIN REDUCTASE LIKE DOMAIN-CONTAINING PROTEIN"/>
    <property type="match status" value="1"/>
</dbReference>
<gene>
    <name evidence="2" type="ORF">BO99DRAFT_425608</name>
</gene>
<dbReference type="Proteomes" id="UP000249829">
    <property type="component" value="Unassembled WGS sequence"/>
</dbReference>
<evidence type="ECO:0000313" key="3">
    <source>
        <dbReference type="Proteomes" id="UP000249829"/>
    </source>
</evidence>
<dbReference type="InterPro" id="IPR002563">
    <property type="entry name" value="Flavin_Rdtase-like_dom"/>
</dbReference>
<reference evidence="2 3" key="1">
    <citation type="submission" date="2018-02" db="EMBL/GenBank/DDBJ databases">
        <title>The genomes of Aspergillus section Nigri reveals drivers in fungal speciation.</title>
        <authorList>
            <consortium name="DOE Joint Genome Institute"/>
            <person name="Vesth T.C."/>
            <person name="Nybo J."/>
            <person name="Theobald S."/>
            <person name="Brandl J."/>
            <person name="Frisvad J.C."/>
            <person name="Nielsen K.F."/>
            <person name="Lyhne E.K."/>
            <person name="Kogle M.E."/>
            <person name="Kuo A."/>
            <person name="Riley R."/>
            <person name="Clum A."/>
            <person name="Nolan M."/>
            <person name="Lipzen A."/>
            <person name="Salamov A."/>
            <person name="Henrissat B."/>
            <person name="Wiebenga A."/>
            <person name="De vries R.P."/>
            <person name="Grigoriev I.V."/>
            <person name="Mortensen U.H."/>
            <person name="Andersen M.R."/>
            <person name="Baker S.E."/>
        </authorList>
    </citation>
    <scope>NUCLEOTIDE SEQUENCE [LARGE SCALE GENOMIC DNA]</scope>
    <source>
        <strain evidence="2 3">CBS 115571</strain>
    </source>
</reference>
<dbReference type="Gene3D" id="2.30.110.10">
    <property type="entry name" value="Electron Transport, Fmn-binding Protein, Chain A"/>
    <property type="match status" value="1"/>
</dbReference>
<evidence type="ECO:0000259" key="1">
    <source>
        <dbReference type="SMART" id="SM00903"/>
    </source>
</evidence>
<name>A0A2V5GVH2_ASPV1</name>
<organism evidence="2 3">
    <name type="scientific">Aspergillus violaceofuscus (strain CBS 115571)</name>
    <dbReference type="NCBI Taxonomy" id="1450538"/>
    <lineage>
        <taxon>Eukaryota</taxon>
        <taxon>Fungi</taxon>
        <taxon>Dikarya</taxon>
        <taxon>Ascomycota</taxon>
        <taxon>Pezizomycotina</taxon>
        <taxon>Eurotiomycetes</taxon>
        <taxon>Eurotiomycetidae</taxon>
        <taxon>Eurotiales</taxon>
        <taxon>Aspergillaceae</taxon>
        <taxon>Aspergillus</taxon>
    </lineage>
</organism>
<feature type="domain" description="Flavin reductase like" evidence="1">
    <location>
        <begin position="19"/>
        <end position="171"/>
    </location>
</feature>
<dbReference type="Pfam" id="PF01613">
    <property type="entry name" value="Flavin_Reduct"/>
    <property type="match status" value="1"/>
</dbReference>
<dbReference type="OMA" id="PHNPFNA"/>
<protein>
    <submittedName>
        <fullName evidence="2">Typically associated with flavo protein oxygenase</fullName>
    </submittedName>
</protein>
<dbReference type="AlphaFoldDB" id="A0A2V5GVH2"/>